<dbReference type="HOGENOM" id="CLU_1563854_0_0_1"/>
<evidence type="ECO:0000313" key="2">
    <source>
        <dbReference type="Proteomes" id="UP000016931"/>
    </source>
</evidence>
<dbReference type="Proteomes" id="UP000016931">
    <property type="component" value="Unassembled WGS sequence"/>
</dbReference>
<dbReference type="RefSeq" id="XP_016756332.1">
    <property type="nucleotide sequence ID" value="XM_016907458.1"/>
</dbReference>
<gene>
    <name evidence="1" type="ORF">SEPMUDRAFT_152462</name>
</gene>
<evidence type="ECO:0000313" key="1">
    <source>
        <dbReference type="EMBL" id="EMF08211.1"/>
    </source>
</evidence>
<protein>
    <submittedName>
        <fullName evidence="1">Uncharacterized protein</fullName>
    </submittedName>
</protein>
<dbReference type="GeneID" id="27904595"/>
<keyword evidence="2" id="KW-1185">Reference proteome</keyword>
<proteinExistence type="predicted"/>
<dbReference type="AlphaFoldDB" id="M3CX07"/>
<sequence>MFLASNTFQLETPSRPASVCTPPNLDEGVRLRAFLHHLDRAGLPPPASLVIRIRRSYSGVSVRDSPLPYGREMPQQLREVIVLTAHAGIPNVVCRLETSFGFSAVRTADISMGDFRRSARSEIERLEQESKSDHFPRTPCGMAMLYMWTTLSHIENMPGVQIPPRAPAKSG</sequence>
<dbReference type="EMBL" id="KB456272">
    <property type="protein sequence ID" value="EMF08211.1"/>
    <property type="molecule type" value="Genomic_DNA"/>
</dbReference>
<name>M3CX07_SPHMS</name>
<accession>M3CX07</accession>
<organism evidence="1 2">
    <name type="scientific">Sphaerulina musiva (strain SO2202)</name>
    <name type="common">Poplar stem canker fungus</name>
    <name type="synonym">Septoria musiva</name>
    <dbReference type="NCBI Taxonomy" id="692275"/>
    <lineage>
        <taxon>Eukaryota</taxon>
        <taxon>Fungi</taxon>
        <taxon>Dikarya</taxon>
        <taxon>Ascomycota</taxon>
        <taxon>Pezizomycotina</taxon>
        <taxon>Dothideomycetes</taxon>
        <taxon>Dothideomycetidae</taxon>
        <taxon>Mycosphaerellales</taxon>
        <taxon>Mycosphaerellaceae</taxon>
        <taxon>Sphaerulina</taxon>
    </lineage>
</organism>
<reference evidence="1 2" key="1">
    <citation type="journal article" date="2012" name="PLoS Pathog.">
        <title>Diverse lifestyles and strategies of plant pathogenesis encoded in the genomes of eighteen Dothideomycetes fungi.</title>
        <authorList>
            <person name="Ohm R.A."/>
            <person name="Feau N."/>
            <person name="Henrissat B."/>
            <person name="Schoch C.L."/>
            <person name="Horwitz B.A."/>
            <person name="Barry K.W."/>
            <person name="Condon B.J."/>
            <person name="Copeland A.C."/>
            <person name="Dhillon B."/>
            <person name="Glaser F."/>
            <person name="Hesse C.N."/>
            <person name="Kosti I."/>
            <person name="LaButti K."/>
            <person name="Lindquist E.A."/>
            <person name="Lucas S."/>
            <person name="Salamov A.A."/>
            <person name="Bradshaw R.E."/>
            <person name="Ciuffetti L."/>
            <person name="Hamelin R.C."/>
            <person name="Kema G.H.J."/>
            <person name="Lawrence C."/>
            <person name="Scott J.A."/>
            <person name="Spatafora J.W."/>
            <person name="Turgeon B.G."/>
            <person name="de Wit P.J.G.M."/>
            <person name="Zhong S."/>
            <person name="Goodwin S.B."/>
            <person name="Grigoriev I.V."/>
        </authorList>
    </citation>
    <scope>NUCLEOTIDE SEQUENCE [LARGE SCALE GENOMIC DNA]</scope>
    <source>
        <strain evidence="1 2">SO2202</strain>
    </source>
</reference>